<dbReference type="RefSeq" id="XP_007406925.1">
    <property type="nucleotide sequence ID" value="XM_007406863.1"/>
</dbReference>
<dbReference type="Proteomes" id="UP000001072">
    <property type="component" value="Unassembled WGS sequence"/>
</dbReference>
<evidence type="ECO:0000313" key="4">
    <source>
        <dbReference type="EMBL" id="EGG09871.1"/>
    </source>
</evidence>
<dbReference type="HOGENOM" id="CLU_058266_0_0_1"/>
<reference evidence="5" key="1">
    <citation type="journal article" date="2011" name="Proc. Natl. Acad. Sci. U.S.A.">
        <title>Obligate biotrophy features unraveled by the genomic analysis of rust fungi.</title>
        <authorList>
            <person name="Duplessis S."/>
            <person name="Cuomo C.A."/>
            <person name="Lin Y.-C."/>
            <person name="Aerts A."/>
            <person name="Tisserant E."/>
            <person name="Veneault-Fourrey C."/>
            <person name="Joly D.L."/>
            <person name="Hacquard S."/>
            <person name="Amselem J."/>
            <person name="Cantarel B.L."/>
            <person name="Chiu R."/>
            <person name="Coutinho P.M."/>
            <person name="Feau N."/>
            <person name="Field M."/>
            <person name="Frey P."/>
            <person name="Gelhaye E."/>
            <person name="Goldberg J."/>
            <person name="Grabherr M.G."/>
            <person name="Kodira C.D."/>
            <person name="Kohler A."/>
            <person name="Kuees U."/>
            <person name="Lindquist E.A."/>
            <person name="Lucas S.M."/>
            <person name="Mago R."/>
            <person name="Mauceli E."/>
            <person name="Morin E."/>
            <person name="Murat C."/>
            <person name="Pangilinan J.L."/>
            <person name="Park R."/>
            <person name="Pearson M."/>
            <person name="Quesneville H."/>
            <person name="Rouhier N."/>
            <person name="Sakthikumar S."/>
            <person name="Salamov A.A."/>
            <person name="Schmutz J."/>
            <person name="Selles B."/>
            <person name="Shapiro H."/>
            <person name="Tanguay P."/>
            <person name="Tuskan G.A."/>
            <person name="Henrissat B."/>
            <person name="Van de Peer Y."/>
            <person name="Rouze P."/>
            <person name="Ellis J.G."/>
            <person name="Dodds P.N."/>
            <person name="Schein J.E."/>
            <person name="Zhong S."/>
            <person name="Hamelin R.C."/>
            <person name="Grigoriev I.V."/>
            <person name="Szabo L.J."/>
            <person name="Martin F."/>
        </authorList>
    </citation>
    <scope>NUCLEOTIDE SEQUENCE [LARGE SCALE GENOMIC DNA]</scope>
    <source>
        <strain evidence="5">98AG31 / pathotype 3-4-7</strain>
    </source>
</reference>
<proteinExistence type="predicted"/>
<dbReference type="Pfam" id="PF05368">
    <property type="entry name" value="NmrA"/>
    <property type="match status" value="1"/>
</dbReference>
<evidence type="ECO:0000313" key="5">
    <source>
        <dbReference type="Proteomes" id="UP000001072"/>
    </source>
</evidence>
<gene>
    <name evidence="4" type="ORF">MELLADRAFT_115704</name>
</gene>
<keyword evidence="2" id="KW-0560">Oxidoreductase</keyword>
<dbReference type="OrthoDB" id="5283654at2759"/>
<dbReference type="PANTHER" id="PTHR47706:SF9">
    <property type="entry name" value="NMRA-LIKE DOMAIN-CONTAINING PROTEIN-RELATED"/>
    <property type="match status" value="1"/>
</dbReference>
<evidence type="ECO:0000256" key="1">
    <source>
        <dbReference type="ARBA" id="ARBA00022857"/>
    </source>
</evidence>
<evidence type="ECO:0000259" key="3">
    <source>
        <dbReference type="Pfam" id="PF05368"/>
    </source>
</evidence>
<dbReference type="STRING" id="747676.F4RD65"/>
<protein>
    <recommendedName>
        <fullName evidence="3">NmrA-like domain-containing protein</fullName>
    </recommendedName>
</protein>
<name>F4RD65_MELLP</name>
<dbReference type="GO" id="GO:0016491">
    <property type="term" value="F:oxidoreductase activity"/>
    <property type="evidence" value="ECO:0007669"/>
    <property type="project" value="UniProtKB-KW"/>
</dbReference>
<accession>F4RD65</accession>
<feature type="domain" description="NmrA-like" evidence="3">
    <location>
        <begin position="3"/>
        <end position="260"/>
    </location>
</feature>
<dbReference type="KEGG" id="mlr:MELLADRAFT_115704"/>
<evidence type="ECO:0000256" key="2">
    <source>
        <dbReference type="ARBA" id="ARBA00023002"/>
    </source>
</evidence>
<dbReference type="SUPFAM" id="SSF51735">
    <property type="entry name" value="NAD(P)-binding Rossmann-fold domains"/>
    <property type="match status" value="1"/>
</dbReference>
<sequence length="382" mass="41932">MVVAIAGATGSLGQFVTAAFLNTPFRGSFQEVRILTRNPDTPIVQEFQKAGATVIKVDFTSKERLEAALKDVTIVVDVLGGKGDSNQQKDLLLDVISGLDSVKYYIPSEFGIDTRQVQFKDPKIEWNLKIKREKKARDLGKFRVISFITGLFLEITFGPWLGFDVQNQVFTAVEKTDVPFSLTSKVDIGLAVASIASLAVKGAGKEIPDHVIISGITTTTKLAAELFSKHGSLPQDTESAEKPSIIQKIADSVTPHHSHHQSIKVETIPLESFKAELDKPPEISMLAWLRFLISDGKLDFGSDNHNKLVNPNSVWKFTTLEEYIKSVNGRPFCNDFVPDTRTAMEQIQAKIGLPELTPGHFTADVGQTAEIPKIGTDQTSLP</sequence>
<organism evidence="5">
    <name type="scientific">Melampsora larici-populina (strain 98AG31 / pathotype 3-4-7)</name>
    <name type="common">Poplar leaf rust fungus</name>
    <dbReference type="NCBI Taxonomy" id="747676"/>
    <lineage>
        <taxon>Eukaryota</taxon>
        <taxon>Fungi</taxon>
        <taxon>Dikarya</taxon>
        <taxon>Basidiomycota</taxon>
        <taxon>Pucciniomycotina</taxon>
        <taxon>Pucciniomycetes</taxon>
        <taxon>Pucciniales</taxon>
        <taxon>Melampsoraceae</taxon>
        <taxon>Melampsora</taxon>
    </lineage>
</organism>
<dbReference type="eggNOG" id="ENOG502S12R">
    <property type="taxonomic scope" value="Eukaryota"/>
</dbReference>
<dbReference type="EMBL" id="GL883096">
    <property type="protein sequence ID" value="EGG09871.1"/>
    <property type="molecule type" value="Genomic_DNA"/>
</dbReference>
<dbReference type="AlphaFoldDB" id="F4RD65"/>
<keyword evidence="1" id="KW-0521">NADP</keyword>
<keyword evidence="5" id="KW-1185">Reference proteome</keyword>
<dbReference type="Gene3D" id="3.40.50.720">
    <property type="entry name" value="NAD(P)-binding Rossmann-like Domain"/>
    <property type="match status" value="1"/>
</dbReference>
<dbReference type="GeneID" id="18925664"/>
<dbReference type="PANTHER" id="PTHR47706">
    <property type="entry name" value="NMRA-LIKE FAMILY PROTEIN"/>
    <property type="match status" value="1"/>
</dbReference>
<dbReference type="VEuPathDB" id="FungiDB:MELLADRAFT_115704"/>
<dbReference type="InterPro" id="IPR051609">
    <property type="entry name" value="NmrA/Isoflavone_reductase-like"/>
</dbReference>
<dbReference type="InParanoid" id="F4RD65"/>
<dbReference type="InterPro" id="IPR008030">
    <property type="entry name" value="NmrA-like"/>
</dbReference>
<dbReference type="InterPro" id="IPR036291">
    <property type="entry name" value="NAD(P)-bd_dom_sf"/>
</dbReference>